<dbReference type="PANTHER" id="PTHR38011">
    <property type="entry name" value="DIHYDROFOLATE REDUCTASE FAMILY PROTEIN (AFU_ORTHOLOGUE AFUA_8G06820)"/>
    <property type="match status" value="1"/>
</dbReference>
<dbReference type="PANTHER" id="PTHR38011:SF7">
    <property type="entry name" value="2,5-DIAMINO-6-RIBOSYLAMINO-4(3H)-PYRIMIDINONE 5'-PHOSPHATE REDUCTASE"/>
    <property type="match status" value="1"/>
</dbReference>
<evidence type="ECO:0000256" key="4">
    <source>
        <dbReference type="ARBA" id="ARBA00005259"/>
    </source>
</evidence>
<dbReference type="EC" id="1.1.1.193" evidence="10"/>
<dbReference type="EMBL" id="JBHRTQ010000006">
    <property type="protein sequence ID" value="MFC3173757.1"/>
    <property type="molecule type" value="Genomic_DNA"/>
</dbReference>
<evidence type="ECO:0000256" key="9">
    <source>
        <dbReference type="ARBA" id="ARBA00023268"/>
    </source>
</evidence>
<comment type="similarity">
    <text evidence="5 10">In the C-terminal section; belongs to the HTP reductase family.</text>
</comment>
<dbReference type="Gene3D" id="3.40.430.10">
    <property type="entry name" value="Dihydrofolate Reductase, subunit A"/>
    <property type="match status" value="2"/>
</dbReference>
<name>A0ABV7IUA3_9SPHN</name>
<dbReference type="PROSITE" id="PS51747">
    <property type="entry name" value="CYT_DCMP_DEAMINASES_2"/>
    <property type="match status" value="1"/>
</dbReference>
<dbReference type="Gene3D" id="3.40.140.10">
    <property type="entry name" value="Cytidine Deaminase, domain 2"/>
    <property type="match status" value="1"/>
</dbReference>
<dbReference type="GO" id="GO:0008703">
    <property type="term" value="F:5-amino-6-(5-phosphoribosylamino)uracil reductase activity"/>
    <property type="evidence" value="ECO:0007669"/>
    <property type="project" value="UniProtKB-EC"/>
</dbReference>
<comment type="similarity">
    <text evidence="4 10">In the N-terminal section; belongs to the cytidine and deoxycytidylate deaminase family.</text>
</comment>
<evidence type="ECO:0000256" key="6">
    <source>
        <dbReference type="ARBA" id="ARBA00022619"/>
    </source>
</evidence>
<evidence type="ECO:0000256" key="5">
    <source>
        <dbReference type="ARBA" id="ARBA00007417"/>
    </source>
</evidence>
<protein>
    <recommendedName>
        <fullName evidence="10">Riboflavin biosynthesis protein RibD</fullName>
    </recommendedName>
    <domain>
        <recommendedName>
            <fullName evidence="10">Diaminohydroxyphosphoribosylaminopyrimidine deaminase</fullName>
            <shortName evidence="10">DRAP deaminase</shortName>
            <ecNumber evidence="10">3.5.4.26</ecNumber>
        </recommendedName>
        <alternativeName>
            <fullName evidence="10">Riboflavin-specific deaminase</fullName>
        </alternativeName>
    </domain>
    <domain>
        <recommendedName>
            <fullName evidence="10">5-amino-6-(5-phosphoribosylamino)uracil reductase</fullName>
            <ecNumber evidence="10">1.1.1.193</ecNumber>
        </recommendedName>
        <alternativeName>
            <fullName evidence="10">HTP reductase</fullName>
        </alternativeName>
    </domain>
</protein>
<comment type="pathway">
    <text evidence="2 10">Cofactor biosynthesis; riboflavin biosynthesis; 5-amino-6-(D-ribitylamino)uracil from GTP: step 2/4.</text>
</comment>
<evidence type="ECO:0000256" key="3">
    <source>
        <dbReference type="ARBA" id="ARBA00004910"/>
    </source>
</evidence>
<feature type="domain" description="CMP/dCMP-type deaminase" evidence="11">
    <location>
        <begin position="5"/>
        <end position="120"/>
    </location>
</feature>
<evidence type="ECO:0000256" key="10">
    <source>
        <dbReference type="PIRNR" id="PIRNR006769"/>
    </source>
</evidence>
<keyword evidence="10" id="KW-0862">Zinc</keyword>
<dbReference type="InterPro" id="IPR004794">
    <property type="entry name" value="Eubact_RibD"/>
</dbReference>
<comment type="caution">
    <text evidence="12">The sequence shown here is derived from an EMBL/GenBank/DDBJ whole genome shotgun (WGS) entry which is preliminary data.</text>
</comment>
<keyword evidence="9" id="KW-0511">Multifunctional enzyme</keyword>
<dbReference type="InterPro" id="IPR002734">
    <property type="entry name" value="RibDG_C"/>
</dbReference>
<dbReference type="GO" id="GO:0008835">
    <property type="term" value="F:diaminohydroxyphosphoribosylaminopyrimidine deaminase activity"/>
    <property type="evidence" value="ECO:0007669"/>
    <property type="project" value="UniProtKB-EC"/>
</dbReference>
<keyword evidence="7 10" id="KW-0521">NADP</keyword>
<dbReference type="SUPFAM" id="SSF53927">
    <property type="entry name" value="Cytidine deaminase-like"/>
    <property type="match status" value="1"/>
</dbReference>
<dbReference type="EC" id="3.5.4.26" evidence="10"/>
<comment type="cofactor">
    <cofactor evidence="10">
        <name>Zn(2+)</name>
        <dbReference type="ChEBI" id="CHEBI:29105"/>
    </cofactor>
    <text evidence="10">Binds 1 zinc ion.</text>
</comment>
<proteinExistence type="inferred from homology"/>
<dbReference type="NCBIfam" id="TIGR00326">
    <property type="entry name" value="eubact_ribD"/>
    <property type="match status" value="1"/>
</dbReference>
<dbReference type="Pfam" id="PF00383">
    <property type="entry name" value="dCMP_cyt_deam_1"/>
    <property type="match status" value="1"/>
</dbReference>
<sequence length="326" mass="33938">MPADAQDLRWLEAAARLAARGVPLSLPNPAVGAILVKEGRVVGRGWTQAGGRPHAEAVALAQAGAAARGATLYVTLEPCAHASARGPACADLTAAAGLARVVVGCADPDPRTAGAGLARLRESGTPADLANCPACAASLAGYLVRARHDRPHVTLKLALSLDGCIALASGESQWITSAPARAHTHAMRARADAILVGGGTFRADHPRLDVRLPGLEARSPERWLLTRGAAPQGWTALSDPQAIHDHPETQYLFVEGGAQAAAAFLTADLVDRLLVYRAPILIGGGKPGVADLGLASLAQAHHRWTLADRRPLGSDCLEVYERHRPT</sequence>
<reference evidence="13" key="1">
    <citation type="journal article" date="2019" name="Int. J. Syst. Evol. Microbiol.">
        <title>The Global Catalogue of Microorganisms (GCM) 10K type strain sequencing project: providing services to taxonomists for standard genome sequencing and annotation.</title>
        <authorList>
            <consortium name="The Broad Institute Genomics Platform"/>
            <consortium name="The Broad Institute Genome Sequencing Center for Infectious Disease"/>
            <person name="Wu L."/>
            <person name="Ma J."/>
        </authorList>
    </citation>
    <scope>NUCLEOTIDE SEQUENCE [LARGE SCALE GENOMIC DNA]</scope>
    <source>
        <strain evidence="13">KCTC 42984</strain>
    </source>
</reference>
<dbReference type="Proteomes" id="UP001595604">
    <property type="component" value="Unassembled WGS sequence"/>
</dbReference>
<evidence type="ECO:0000256" key="8">
    <source>
        <dbReference type="ARBA" id="ARBA00023002"/>
    </source>
</evidence>
<evidence type="ECO:0000256" key="2">
    <source>
        <dbReference type="ARBA" id="ARBA00004882"/>
    </source>
</evidence>
<dbReference type="InterPro" id="IPR002125">
    <property type="entry name" value="CMP_dCMP_dom"/>
</dbReference>
<dbReference type="SUPFAM" id="SSF53597">
    <property type="entry name" value="Dihydrofolate reductase-like"/>
    <property type="match status" value="1"/>
</dbReference>
<keyword evidence="6 10" id="KW-0686">Riboflavin biosynthesis</keyword>
<organism evidence="12 13">
    <name type="scientific">Novosphingobium bradum</name>
    <dbReference type="NCBI Taxonomy" id="1737444"/>
    <lineage>
        <taxon>Bacteria</taxon>
        <taxon>Pseudomonadati</taxon>
        <taxon>Pseudomonadota</taxon>
        <taxon>Alphaproteobacteria</taxon>
        <taxon>Sphingomonadales</taxon>
        <taxon>Sphingomonadaceae</taxon>
        <taxon>Novosphingobium</taxon>
    </lineage>
</organism>
<keyword evidence="10 12" id="KW-0378">Hydrolase</keyword>
<keyword evidence="8 10" id="KW-0560">Oxidoreductase</keyword>
<evidence type="ECO:0000313" key="13">
    <source>
        <dbReference type="Proteomes" id="UP001595604"/>
    </source>
</evidence>
<keyword evidence="10" id="KW-0479">Metal-binding</keyword>
<dbReference type="RefSeq" id="WP_379509161.1">
    <property type="nucleotide sequence ID" value="NZ_JBHRTQ010000006.1"/>
</dbReference>
<keyword evidence="13" id="KW-1185">Reference proteome</keyword>
<dbReference type="InterPro" id="IPR024072">
    <property type="entry name" value="DHFR-like_dom_sf"/>
</dbReference>
<comment type="function">
    <text evidence="1 10">Converts 2,5-diamino-6-(ribosylamino)-4(3h)-pyrimidinone 5'-phosphate into 5-amino-6-(ribosylamino)-2,4(1h,3h)-pyrimidinedione 5'-phosphate.</text>
</comment>
<comment type="catalytic activity">
    <reaction evidence="10">
        <text>5-amino-6-(5-phospho-D-ribitylamino)uracil + NADP(+) = 5-amino-6-(5-phospho-D-ribosylamino)uracil + NADPH + H(+)</text>
        <dbReference type="Rhea" id="RHEA:17845"/>
        <dbReference type="ChEBI" id="CHEBI:15378"/>
        <dbReference type="ChEBI" id="CHEBI:57783"/>
        <dbReference type="ChEBI" id="CHEBI:58349"/>
        <dbReference type="ChEBI" id="CHEBI:58421"/>
        <dbReference type="ChEBI" id="CHEBI:58453"/>
        <dbReference type="EC" id="1.1.1.193"/>
    </reaction>
</comment>
<gene>
    <name evidence="12" type="primary">ribD</name>
    <name evidence="12" type="ORF">ACFOD9_05775</name>
</gene>
<evidence type="ECO:0000259" key="11">
    <source>
        <dbReference type="PROSITE" id="PS51747"/>
    </source>
</evidence>
<comment type="catalytic activity">
    <reaction evidence="10">
        <text>2,5-diamino-6-hydroxy-4-(5-phosphoribosylamino)-pyrimidine + H2O + H(+) = 5-amino-6-(5-phospho-D-ribosylamino)uracil + NH4(+)</text>
        <dbReference type="Rhea" id="RHEA:21868"/>
        <dbReference type="ChEBI" id="CHEBI:15377"/>
        <dbReference type="ChEBI" id="CHEBI:15378"/>
        <dbReference type="ChEBI" id="CHEBI:28938"/>
        <dbReference type="ChEBI" id="CHEBI:58453"/>
        <dbReference type="ChEBI" id="CHEBI:58614"/>
        <dbReference type="EC" id="3.5.4.26"/>
    </reaction>
</comment>
<dbReference type="PIRSF" id="PIRSF006769">
    <property type="entry name" value="RibD"/>
    <property type="match status" value="1"/>
</dbReference>
<evidence type="ECO:0000256" key="1">
    <source>
        <dbReference type="ARBA" id="ARBA00002151"/>
    </source>
</evidence>
<accession>A0ABV7IUA3</accession>
<dbReference type="Pfam" id="PF01872">
    <property type="entry name" value="RibD_C"/>
    <property type="match status" value="2"/>
</dbReference>
<evidence type="ECO:0000313" key="12">
    <source>
        <dbReference type="EMBL" id="MFC3173757.1"/>
    </source>
</evidence>
<dbReference type="InterPro" id="IPR016193">
    <property type="entry name" value="Cytidine_deaminase-like"/>
</dbReference>
<dbReference type="InterPro" id="IPR050765">
    <property type="entry name" value="Riboflavin_Biosynth_HTPR"/>
</dbReference>
<comment type="pathway">
    <text evidence="3 10">Cofactor biosynthesis; riboflavin biosynthesis; 5-amino-6-(D-ribitylamino)uracil from GTP: step 3/4.</text>
</comment>
<evidence type="ECO:0000256" key="7">
    <source>
        <dbReference type="ARBA" id="ARBA00022857"/>
    </source>
</evidence>